<dbReference type="InParanoid" id="B4J536"/>
<dbReference type="OrthoDB" id="10258955at2759"/>
<name>B4J536_DROGR</name>
<evidence type="ECO:0000256" key="1">
    <source>
        <dbReference type="ARBA" id="ARBA00001947"/>
    </source>
</evidence>
<feature type="domain" description="Sperm microtubule inner protein 1 C-terminal" evidence="11">
    <location>
        <begin position="459"/>
        <end position="516"/>
    </location>
</feature>
<dbReference type="SUPFAM" id="SSF51338">
    <property type="entry name" value="Composite domain of metallo-dependent hydrolases"/>
    <property type="match status" value="1"/>
</dbReference>
<keyword evidence="6" id="KW-0862">Zinc</keyword>
<dbReference type="STRING" id="7222.B4J536"/>
<dbReference type="Pfam" id="PF22589">
    <property type="entry name" value="SPMIP1"/>
    <property type="match status" value="1"/>
</dbReference>
<dbReference type="SUPFAM" id="SSF51556">
    <property type="entry name" value="Metallo-dependent hydrolases"/>
    <property type="match status" value="1"/>
</dbReference>
<dbReference type="OMA" id="SAETHHM"/>
<organism evidence="13">
    <name type="scientific">Drosophila grimshawi</name>
    <name type="common">Hawaiian fruit fly</name>
    <name type="synonym">Idiomyia grimshawi</name>
    <dbReference type="NCBI Taxonomy" id="7222"/>
    <lineage>
        <taxon>Eukaryota</taxon>
        <taxon>Metazoa</taxon>
        <taxon>Ecdysozoa</taxon>
        <taxon>Arthropoda</taxon>
        <taxon>Hexapoda</taxon>
        <taxon>Insecta</taxon>
        <taxon>Pterygota</taxon>
        <taxon>Neoptera</taxon>
        <taxon>Endopterygota</taxon>
        <taxon>Diptera</taxon>
        <taxon>Brachycera</taxon>
        <taxon>Muscomorpha</taxon>
        <taxon>Ephydroidea</taxon>
        <taxon>Drosophilidae</taxon>
        <taxon>Drosophila</taxon>
        <taxon>Hawaiian Drosophila</taxon>
    </lineage>
</organism>
<dbReference type="InterPro" id="IPR011059">
    <property type="entry name" value="Metal-dep_hydrolase_composite"/>
</dbReference>
<dbReference type="PANTHER" id="PTHR11647">
    <property type="entry name" value="HYDRANTOINASE/DIHYDROPYRIMIDINASE FAMILY MEMBER"/>
    <property type="match status" value="1"/>
</dbReference>
<reference evidence="12 13" key="1">
    <citation type="journal article" date="2007" name="Nature">
        <title>Evolution of genes and genomes on the Drosophila phylogeny.</title>
        <authorList>
            <consortium name="Drosophila 12 Genomes Consortium"/>
            <person name="Clark A.G."/>
            <person name="Eisen M.B."/>
            <person name="Smith D.R."/>
            <person name="Bergman C.M."/>
            <person name="Oliver B."/>
            <person name="Markow T.A."/>
            <person name="Kaufman T.C."/>
            <person name="Kellis M."/>
            <person name="Gelbart W."/>
            <person name="Iyer V.N."/>
            <person name="Pollard D.A."/>
            <person name="Sackton T.B."/>
            <person name="Larracuente A.M."/>
            <person name="Singh N.D."/>
            <person name="Abad J.P."/>
            <person name="Abt D.N."/>
            <person name="Adryan B."/>
            <person name="Aguade M."/>
            <person name="Akashi H."/>
            <person name="Anderson W.W."/>
            <person name="Aquadro C.F."/>
            <person name="Ardell D.H."/>
            <person name="Arguello R."/>
            <person name="Artieri C.G."/>
            <person name="Barbash D.A."/>
            <person name="Barker D."/>
            <person name="Barsanti P."/>
            <person name="Batterham P."/>
            <person name="Batzoglou S."/>
            <person name="Begun D."/>
            <person name="Bhutkar A."/>
            <person name="Blanco E."/>
            <person name="Bosak S.A."/>
            <person name="Bradley R.K."/>
            <person name="Brand A.D."/>
            <person name="Brent M.R."/>
            <person name="Brooks A.N."/>
            <person name="Brown R.H."/>
            <person name="Butlin R.K."/>
            <person name="Caggese C."/>
            <person name="Calvi B.R."/>
            <person name="Bernardo de Carvalho A."/>
            <person name="Caspi A."/>
            <person name="Castrezana S."/>
            <person name="Celniker S.E."/>
            <person name="Chang J.L."/>
            <person name="Chapple C."/>
            <person name="Chatterji S."/>
            <person name="Chinwalla A."/>
            <person name="Civetta A."/>
            <person name="Clifton S.W."/>
            <person name="Comeron J.M."/>
            <person name="Costello J.C."/>
            <person name="Coyne J.A."/>
            <person name="Daub J."/>
            <person name="David R.G."/>
            <person name="Delcher A.L."/>
            <person name="Delehaunty K."/>
            <person name="Do C.B."/>
            <person name="Ebling H."/>
            <person name="Edwards K."/>
            <person name="Eickbush T."/>
            <person name="Evans J.D."/>
            <person name="Filipski A."/>
            <person name="Findeiss S."/>
            <person name="Freyhult E."/>
            <person name="Fulton L."/>
            <person name="Fulton R."/>
            <person name="Garcia A.C."/>
            <person name="Gardiner A."/>
            <person name="Garfield D.A."/>
            <person name="Garvin B.E."/>
            <person name="Gibson G."/>
            <person name="Gilbert D."/>
            <person name="Gnerre S."/>
            <person name="Godfrey J."/>
            <person name="Good R."/>
            <person name="Gotea V."/>
            <person name="Gravely B."/>
            <person name="Greenberg A.J."/>
            <person name="Griffiths-Jones S."/>
            <person name="Gross S."/>
            <person name="Guigo R."/>
            <person name="Gustafson E.A."/>
            <person name="Haerty W."/>
            <person name="Hahn M.W."/>
            <person name="Halligan D.L."/>
            <person name="Halpern A.L."/>
            <person name="Halter G.M."/>
            <person name="Han M.V."/>
            <person name="Heger A."/>
            <person name="Hillier L."/>
            <person name="Hinrichs A.S."/>
            <person name="Holmes I."/>
            <person name="Hoskins R.A."/>
            <person name="Hubisz M.J."/>
            <person name="Hultmark D."/>
            <person name="Huntley M.A."/>
            <person name="Jaffe D.B."/>
            <person name="Jagadeeshan S."/>
            <person name="Jeck W.R."/>
            <person name="Johnson J."/>
            <person name="Jones C.D."/>
            <person name="Jordan W.C."/>
            <person name="Karpen G.H."/>
            <person name="Kataoka E."/>
            <person name="Keightley P.D."/>
            <person name="Kheradpour P."/>
            <person name="Kirkness E.F."/>
            <person name="Koerich L.B."/>
            <person name="Kristiansen K."/>
            <person name="Kudrna D."/>
            <person name="Kulathinal R.J."/>
            <person name="Kumar S."/>
            <person name="Kwok R."/>
            <person name="Lander E."/>
            <person name="Langley C.H."/>
            <person name="Lapoint R."/>
            <person name="Lazzaro B.P."/>
            <person name="Lee S.J."/>
            <person name="Levesque L."/>
            <person name="Li R."/>
            <person name="Lin C.F."/>
            <person name="Lin M.F."/>
            <person name="Lindblad-Toh K."/>
            <person name="Llopart A."/>
            <person name="Long M."/>
            <person name="Low L."/>
            <person name="Lozovsky E."/>
            <person name="Lu J."/>
            <person name="Luo M."/>
            <person name="Machado C.A."/>
            <person name="Makalowski W."/>
            <person name="Marzo M."/>
            <person name="Matsuda M."/>
            <person name="Matzkin L."/>
            <person name="McAllister B."/>
            <person name="McBride C.S."/>
            <person name="McKernan B."/>
            <person name="McKernan K."/>
            <person name="Mendez-Lago M."/>
            <person name="Minx P."/>
            <person name="Mollenhauer M.U."/>
            <person name="Montooth K."/>
            <person name="Mount S.M."/>
            <person name="Mu X."/>
            <person name="Myers E."/>
            <person name="Negre B."/>
            <person name="Newfeld S."/>
            <person name="Nielsen R."/>
            <person name="Noor M.A."/>
            <person name="O'Grady P."/>
            <person name="Pachter L."/>
            <person name="Papaceit M."/>
            <person name="Parisi M.J."/>
            <person name="Parisi M."/>
            <person name="Parts L."/>
            <person name="Pedersen J.S."/>
            <person name="Pesole G."/>
            <person name="Phillippy A.M."/>
            <person name="Ponting C.P."/>
            <person name="Pop M."/>
            <person name="Porcelli D."/>
            <person name="Powell J.R."/>
            <person name="Prohaska S."/>
            <person name="Pruitt K."/>
            <person name="Puig M."/>
            <person name="Quesneville H."/>
            <person name="Ram K.R."/>
            <person name="Rand D."/>
            <person name="Rasmussen M.D."/>
            <person name="Reed L.K."/>
            <person name="Reenan R."/>
            <person name="Reily A."/>
            <person name="Remington K.A."/>
            <person name="Rieger T.T."/>
            <person name="Ritchie M.G."/>
            <person name="Robin C."/>
            <person name="Rogers Y.H."/>
            <person name="Rohde C."/>
            <person name="Rozas J."/>
            <person name="Rubenfield M.J."/>
            <person name="Ruiz A."/>
            <person name="Russo S."/>
            <person name="Salzberg S.L."/>
            <person name="Sanchez-Gracia A."/>
            <person name="Saranga D.J."/>
            <person name="Sato H."/>
            <person name="Schaeffer S.W."/>
            <person name="Schatz M.C."/>
            <person name="Schlenke T."/>
            <person name="Schwartz R."/>
            <person name="Segarra C."/>
            <person name="Singh R.S."/>
            <person name="Sirot L."/>
            <person name="Sirota M."/>
            <person name="Sisneros N.B."/>
            <person name="Smith C.D."/>
            <person name="Smith T.F."/>
            <person name="Spieth J."/>
            <person name="Stage D.E."/>
            <person name="Stark A."/>
            <person name="Stephan W."/>
            <person name="Strausberg R.L."/>
            <person name="Strempel S."/>
            <person name="Sturgill D."/>
            <person name="Sutton G."/>
            <person name="Sutton G.G."/>
            <person name="Tao W."/>
            <person name="Teichmann S."/>
            <person name="Tobari Y.N."/>
            <person name="Tomimura Y."/>
            <person name="Tsolas J.M."/>
            <person name="Valente V.L."/>
            <person name="Venter E."/>
            <person name="Venter J.C."/>
            <person name="Vicario S."/>
            <person name="Vieira F.G."/>
            <person name="Vilella A.J."/>
            <person name="Villasante A."/>
            <person name="Walenz B."/>
            <person name="Wang J."/>
            <person name="Wasserman M."/>
            <person name="Watts T."/>
            <person name="Wilson D."/>
            <person name="Wilson R.K."/>
            <person name="Wing R.A."/>
            <person name="Wolfner M.F."/>
            <person name="Wong A."/>
            <person name="Wong G.K."/>
            <person name="Wu C.I."/>
            <person name="Wu G."/>
            <person name="Yamamoto D."/>
            <person name="Yang H.P."/>
            <person name="Yang S.P."/>
            <person name="Yorke J.A."/>
            <person name="Yoshida K."/>
            <person name="Zdobnov E."/>
            <person name="Zhang P."/>
            <person name="Zhang Y."/>
            <person name="Zimin A.V."/>
            <person name="Baldwin J."/>
            <person name="Abdouelleil A."/>
            <person name="Abdulkadir J."/>
            <person name="Abebe A."/>
            <person name="Abera B."/>
            <person name="Abreu J."/>
            <person name="Acer S.C."/>
            <person name="Aftuck L."/>
            <person name="Alexander A."/>
            <person name="An P."/>
            <person name="Anderson E."/>
            <person name="Anderson S."/>
            <person name="Arachi H."/>
            <person name="Azer M."/>
            <person name="Bachantsang P."/>
            <person name="Barry A."/>
            <person name="Bayul T."/>
            <person name="Berlin A."/>
            <person name="Bessette D."/>
            <person name="Bloom T."/>
            <person name="Blye J."/>
            <person name="Boguslavskiy L."/>
            <person name="Bonnet C."/>
            <person name="Boukhgalter B."/>
            <person name="Bourzgui I."/>
            <person name="Brown A."/>
            <person name="Cahill P."/>
            <person name="Channer S."/>
            <person name="Cheshatsang Y."/>
            <person name="Chuda L."/>
            <person name="Citroen M."/>
            <person name="Collymore A."/>
            <person name="Cooke P."/>
            <person name="Costello M."/>
            <person name="D'Aco K."/>
            <person name="Daza R."/>
            <person name="De Haan G."/>
            <person name="DeGray S."/>
            <person name="DeMaso C."/>
            <person name="Dhargay N."/>
            <person name="Dooley K."/>
            <person name="Dooley E."/>
            <person name="Doricent M."/>
            <person name="Dorje P."/>
            <person name="Dorjee K."/>
            <person name="Dupes A."/>
            <person name="Elong R."/>
            <person name="Falk J."/>
            <person name="Farina A."/>
            <person name="Faro S."/>
            <person name="Ferguson D."/>
            <person name="Fisher S."/>
            <person name="Foley C.D."/>
            <person name="Franke A."/>
            <person name="Friedrich D."/>
            <person name="Gadbois L."/>
            <person name="Gearin G."/>
            <person name="Gearin C.R."/>
            <person name="Giannoukos G."/>
            <person name="Goode T."/>
            <person name="Graham J."/>
            <person name="Grandbois E."/>
            <person name="Grewal S."/>
            <person name="Gyaltsen K."/>
            <person name="Hafez N."/>
            <person name="Hagos B."/>
            <person name="Hall J."/>
            <person name="Henson C."/>
            <person name="Hollinger A."/>
            <person name="Honan T."/>
            <person name="Huard M.D."/>
            <person name="Hughes L."/>
            <person name="Hurhula B."/>
            <person name="Husby M.E."/>
            <person name="Kamat A."/>
            <person name="Kanga B."/>
            <person name="Kashin S."/>
            <person name="Khazanovich D."/>
            <person name="Kisner P."/>
            <person name="Lance K."/>
            <person name="Lara M."/>
            <person name="Lee W."/>
            <person name="Lennon N."/>
            <person name="Letendre F."/>
            <person name="LeVine R."/>
            <person name="Lipovsky A."/>
            <person name="Liu X."/>
            <person name="Liu J."/>
            <person name="Liu S."/>
            <person name="Lokyitsang T."/>
            <person name="Lokyitsang Y."/>
            <person name="Lubonja R."/>
            <person name="Lui A."/>
            <person name="MacDonald P."/>
            <person name="Magnisalis V."/>
            <person name="Maru K."/>
            <person name="Matthews C."/>
            <person name="McCusker W."/>
            <person name="McDonough S."/>
            <person name="Mehta T."/>
            <person name="Meldrim J."/>
            <person name="Meneus L."/>
            <person name="Mihai O."/>
            <person name="Mihalev A."/>
            <person name="Mihova T."/>
            <person name="Mittelman R."/>
            <person name="Mlenga V."/>
            <person name="Montmayeur A."/>
            <person name="Mulrain L."/>
            <person name="Navidi A."/>
            <person name="Naylor J."/>
            <person name="Negash T."/>
            <person name="Nguyen T."/>
            <person name="Nguyen N."/>
            <person name="Nicol R."/>
            <person name="Norbu C."/>
            <person name="Norbu N."/>
            <person name="Novod N."/>
            <person name="O'Neill B."/>
            <person name="Osman S."/>
            <person name="Markiewicz E."/>
            <person name="Oyono O.L."/>
            <person name="Patti C."/>
            <person name="Phunkhang P."/>
            <person name="Pierre F."/>
            <person name="Priest M."/>
            <person name="Raghuraman S."/>
            <person name="Rege F."/>
            <person name="Reyes R."/>
            <person name="Rise C."/>
            <person name="Rogov P."/>
            <person name="Ross K."/>
            <person name="Ryan E."/>
            <person name="Settipalli S."/>
            <person name="Shea T."/>
            <person name="Sherpa N."/>
            <person name="Shi L."/>
            <person name="Shih D."/>
            <person name="Sparrow T."/>
            <person name="Spaulding J."/>
            <person name="Stalker J."/>
            <person name="Stange-Thomann N."/>
            <person name="Stavropoulos S."/>
            <person name="Stone C."/>
            <person name="Strader C."/>
            <person name="Tesfaye S."/>
            <person name="Thomson T."/>
            <person name="Thoulutsang Y."/>
            <person name="Thoulutsang D."/>
            <person name="Topham K."/>
            <person name="Topping I."/>
            <person name="Tsamla T."/>
            <person name="Vassiliev H."/>
            <person name="Vo A."/>
            <person name="Wangchuk T."/>
            <person name="Wangdi T."/>
            <person name="Weiand M."/>
            <person name="Wilkinson J."/>
            <person name="Wilson A."/>
            <person name="Yadav S."/>
            <person name="Young G."/>
            <person name="Yu Q."/>
            <person name="Zembek L."/>
            <person name="Zhong D."/>
            <person name="Zimmer A."/>
            <person name="Zwirko Z."/>
            <person name="Jaffe D.B."/>
            <person name="Alvarez P."/>
            <person name="Brockman W."/>
            <person name="Butler J."/>
            <person name="Chin C."/>
            <person name="Gnerre S."/>
            <person name="Grabherr M."/>
            <person name="Kleber M."/>
            <person name="Mauceli E."/>
            <person name="MacCallum I."/>
        </authorList>
    </citation>
    <scope>NUCLEOTIDE SEQUENCE [LARGE SCALE GENOMIC DNA]</scope>
    <source>
        <strain evidence="13">Tucson 15287-2541.00</strain>
    </source>
</reference>
<feature type="domain" description="Amidohydrolase-related" evidence="10">
    <location>
        <begin position="43"/>
        <end position="379"/>
    </location>
</feature>
<evidence type="ECO:0000313" key="12">
    <source>
        <dbReference type="EMBL" id="EDW00662.1"/>
    </source>
</evidence>
<dbReference type="PhylomeDB" id="B4J536"/>
<evidence type="ECO:0000256" key="2">
    <source>
        <dbReference type="ARBA" id="ARBA00008829"/>
    </source>
</evidence>
<dbReference type="Proteomes" id="UP000001070">
    <property type="component" value="Unassembled WGS sequence"/>
</dbReference>
<dbReference type="EC" id="3.5.2.2" evidence="8"/>
<evidence type="ECO:0000256" key="4">
    <source>
        <dbReference type="ARBA" id="ARBA00022723"/>
    </source>
</evidence>
<dbReference type="Pfam" id="PF01979">
    <property type="entry name" value="Amidohydro_1"/>
    <property type="match status" value="1"/>
</dbReference>
<dbReference type="GO" id="GO:0046872">
    <property type="term" value="F:metal ion binding"/>
    <property type="evidence" value="ECO:0007669"/>
    <property type="project" value="UniProtKB-KW"/>
</dbReference>
<dbReference type="HOGENOM" id="CLU_015572_2_2_1"/>
<dbReference type="InterPro" id="IPR006680">
    <property type="entry name" value="Amidohydro-rel"/>
</dbReference>
<accession>B4J536</accession>
<evidence type="ECO:0000259" key="10">
    <source>
        <dbReference type="Pfam" id="PF01979"/>
    </source>
</evidence>
<dbReference type="EMBL" id="CH916367">
    <property type="protein sequence ID" value="EDW00662.1"/>
    <property type="molecule type" value="Genomic_DNA"/>
</dbReference>
<gene>
    <name evidence="12" type="primary">Dgri\GH20891</name>
    <name evidence="12" type="ORF">Dgri_GH20891</name>
</gene>
<dbReference type="CDD" id="cd01314">
    <property type="entry name" value="D-HYD"/>
    <property type="match status" value="1"/>
</dbReference>
<evidence type="ECO:0000256" key="5">
    <source>
        <dbReference type="ARBA" id="ARBA00022801"/>
    </source>
</evidence>
<keyword evidence="13" id="KW-1185">Reference proteome</keyword>
<dbReference type="GO" id="GO:0006208">
    <property type="term" value="P:pyrimidine nucleobase catabolic process"/>
    <property type="evidence" value="ECO:0007669"/>
    <property type="project" value="TreeGrafter"/>
</dbReference>
<dbReference type="InterPro" id="IPR032466">
    <property type="entry name" value="Metal_Hydrolase"/>
</dbReference>
<keyword evidence="4" id="KW-0479">Metal-binding</keyword>
<dbReference type="GO" id="GO:0004157">
    <property type="term" value="F:dihydropyrimidinase activity"/>
    <property type="evidence" value="ECO:0007669"/>
    <property type="project" value="UniProtKB-EC"/>
</dbReference>
<dbReference type="FunFam" id="3.20.20.140:FF:000001">
    <property type="entry name" value="Dihydropyrimidinase like 3"/>
    <property type="match status" value="1"/>
</dbReference>
<dbReference type="AlphaFoldDB" id="B4J536"/>
<evidence type="ECO:0000313" key="13">
    <source>
        <dbReference type="Proteomes" id="UP000001070"/>
    </source>
</evidence>
<dbReference type="InterPro" id="IPR011778">
    <property type="entry name" value="Hydantoinase/dihydroPyrase"/>
</dbReference>
<proteinExistence type="inferred from homology"/>
<evidence type="ECO:0000259" key="11">
    <source>
        <dbReference type="Pfam" id="PF22589"/>
    </source>
</evidence>
<evidence type="ECO:0000256" key="8">
    <source>
        <dbReference type="ARBA" id="ARBA00039113"/>
    </source>
</evidence>
<comment type="subunit">
    <text evidence="3">Homotetramer.</text>
</comment>
<evidence type="ECO:0000256" key="3">
    <source>
        <dbReference type="ARBA" id="ARBA00011881"/>
    </source>
</evidence>
<dbReference type="InterPro" id="IPR050378">
    <property type="entry name" value="Metallo-dep_Hydrolases_sf"/>
</dbReference>
<protein>
    <recommendedName>
        <fullName evidence="8">dihydropyrimidinase</fullName>
        <ecNumber evidence="8">3.5.2.2</ecNumber>
    </recommendedName>
</protein>
<evidence type="ECO:0000256" key="6">
    <source>
        <dbReference type="ARBA" id="ARBA00022833"/>
    </source>
</evidence>
<feature type="modified residue" description="N6-carboxylysine" evidence="9">
    <location>
        <position position="118"/>
    </location>
</feature>
<keyword evidence="5" id="KW-0378">Hydrolase</keyword>
<dbReference type="InterPro" id="IPR054323">
    <property type="entry name" value="SPMIP1_C"/>
</dbReference>
<comment type="catalytic activity">
    <reaction evidence="7">
        <text>5,6-dihydrouracil + H2O = 3-(carbamoylamino)propanoate + H(+)</text>
        <dbReference type="Rhea" id="RHEA:16121"/>
        <dbReference type="ChEBI" id="CHEBI:11892"/>
        <dbReference type="ChEBI" id="CHEBI:15377"/>
        <dbReference type="ChEBI" id="CHEBI:15378"/>
        <dbReference type="ChEBI" id="CHEBI:15901"/>
        <dbReference type="EC" id="3.5.2.2"/>
    </reaction>
</comment>
<evidence type="ECO:0000256" key="7">
    <source>
        <dbReference type="ARBA" id="ARBA00036696"/>
    </source>
</evidence>
<evidence type="ECO:0000256" key="9">
    <source>
        <dbReference type="PIRSR" id="PIRSR611778-50"/>
    </source>
</evidence>
<comment type="PTM">
    <text evidence="9">Carbamylation allows a single lysine to coordinate two divalent metal cations.</text>
</comment>
<comment type="cofactor">
    <cofactor evidence="1">
        <name>Zn(2+)</name>
        <dbReference type="ChEBI" id="CHEBI:29105"/>
    </cofactor>
</comment>
<dbReference type="PANTHER" id="PTHR11647:SF1">
    <property type="entry name" value="COLLAPSIN RESPONSE MEDIATOR PROTEIN"/>
    <property type="match status" value="1"/>
</dbReference>
<comment type="similarity">
    <text evidence="2">Belongs to the metallo-dependent hydrolases superfamily. Hydantoinase/dihydropyrimidinase family.</text>
</comment>
<dbReference type="eggNOG" id="KOG2584">
    <property type="taxonomic scope" value="Eukaryota"/>
</dbReference>
<dbReference type="Gene3D" id="3.20.20.140">
    <property type="entry name" value="Metal-dependent hydrolases"/>
    <property type="match status" value="1"/>
</dbReference>
<dbReference type="NCBIfam" id="TIGR02033">
    <property type="entry name" value="D-hydantoinase"/>
    <property type="match status" value="1"/>
</dbReference>
<sequence>MASNPATVKKVQNRVYIKNGEVVNHDKSFKADVYIEDGIINFYHGTRAAVAGGTTMIIDFVLPKKKQSMIEAYDSWRSWADPKVCCDYGLHVAISWWSESVSDEMSILCKERGINSFKTYMAYKGVYQLNDSELLDAFEHIRSLNALAMVHAENGDIIAKNEKRLLAEGVTGPEGHELSRQEEVEAEAVNRACILAHQVVCPLYVVHCMSKSAGIEISRARQRYNGKYIFGETVAAALGTDGTHYHCHDFHHAAAHVMSPPLRPDPTTKEFLIKLLATDSLQTTGSDNCTFNKIHKELGLGNFTKIPNGINGVEDRMSLVWEKGVHSGLMDPCRFVTITSANAAKIFNIYPQKGHIGVGSDADVVVWDPKASRTISKDTHHHACDFNIFESPQKSIEETSTKSRSTPQFKGRSIENISSRLRAGAATLPRTIQTYNVICRRIHRPSASKNFDYHLSVEETHCFNDGNKPMKCVPAAELQLIQSGQRATYLKTRYEHIPDTKYNYPESTNWRYGWIHPHYAAK</sequence>
<dbReference type="GO" id="GO:0005829">
    <property type="term" value="C:cytosol"/>
    <property type="evidence" value="ECO:0007669"/>
    <property type="project" value="TreeGrafter"/>
</dbReference>